<dbReference type="EMBL" id="JAUJFL010000001">
    <property type="protein sequence ID" value="KAK2615711.1"/>
    <property type="molecule type" value="Genomic_DNA"/>
</dbReference>
<comment type="caution">
    <text evidence="1">The sequence shown here is derived from an EMBL/GenBank/DDBJ whole genome shotgun (WGS) entry which is preliminary data.</text>
</comment>
<keyword evidence="2" id="KW-1185">Reference proteome</keyword>
<accession>A0AAD9SSP3</accession>
<evidence type="ECO:0000313" key="2">
    <source>
        <dbReference type="Proteomes" id="UP001265746"/>
    </source>
</evidence>
<protein>
    <submittedName>
        <fullName evidence="1">Uncharacterized protein</fullName>
    </submittedName>
</protein>
<name>A0AAD9SSP3_PHOAM</name>
<proteinExistence type="predicted"/>
<dbReference type="Proteomes" id="UP001265746">
    <property type="component" value="Unassembled WGS sequence"/>
</dbReference>
<dbReference type="AlphaFoldDB" id="A0AAD9SSP3"/>
<organism evidence="1 2">
    <name type="scientific">Phomopsis amygdali</name>
    <name type="common">Fusicoccum amygdali</name>
    <dbReference type="NCBI Taxonomy" id="1214568"/>
    <lineage>
        <taxon>Eukaryota</taxon>
        <taxon>Fungi</taxon>
        <taxon>Dikarya</taxon>
        <taxon>Ascomycota</taxon>
        <taxon>Pezizomycotina</taxon>
        <taxon>Sordariomycetes</taxon>
        <taxon>Sordariomycetidae</taxon>
        <taxon>Diaporthales</taxon>
        <taxon>Diaporthaceae</taxon>
        <taxon>Diaporthe</taxon>
    </lineage>
</organism>
<gene>
    <name evidence="1" type="ORF">N8I77_002446</name>
</gene>
<sequence length="360" mass="41332">MRLYRPPRLSETLVADWGGSVMRALFQEMHIDDNQDEDEYGRPRSPLGSSFPWQFVNGPLVSQPPAPSLAERKSLMQDRNLPRFLFRCFTDSSGGALLRRFNKRLNMADRVIPHFFLDHEDGIPQMTLDEYIARYPDHMQQHLVGSREILSPFSSWTPSIMAAYLFAGFANDPSARIAVVDTTLIHNELYCVDHYSLRGPPVTRVHNRDLPWEYHIYGPVMGRGFFTVPASQIADLWKVPPRMRSAPLSTEDITNSRRIAELFVSPAWGAEDADVIMQLTTNWIAGWSWTRSRDTAGPGRANLTEQEIESVLEVLRPELQDRANRKTVPLLPGDIYTSVYGFEWIHWSFVLLRIMEQITQ</sequence>
<evidence type="ECO:0000313" key="1">
    <source>
        <dbReference type="EMBL" id="KAK2615711.1"/>
    </source>
</evidence>
<reference evidence="1" key="1">
    <citation type="submission" date="2023-06" db="EMBL/GenBank/DDBJ databases">
        <authorList>
            <person name="Noh H."/>
        </authorList>
    </citation>
    <scope>NUCLEOTIDE SEQUENCE</scope>
    <source>
        <strain evidence="1">DUCC20226</strain>
    </source>
</reference>